<evidence type="ECO:0000256" key="1">
    <source>
        <dbReference type="PROSITE-ProRule" id="PRU00042"/>
    </source>
</evidence>
<name>A0A445CZG8_ARAHY</name>
<reference evidence="3 4" key="1">
    <citation type="submission" date="2019-01" db="EMBL/GenBank/DDBJ databases">
        <title>Sequencing of cultivated peanut Arachis hypogaea provides insights into genome evolution and oil improvement.</title>
        <authorList>
            <person name="Chen X."/>
        </authorList>
    </citation>
    <scope>NUCLEOTIDE SEQUENCE [LARGE SCALE GENOMIC DNA]</scope>
    <source>
        <strain evidence="4">cv. Fuhuasheng</strain>
        <tissue evidence="3">Leaves</tissue>
    </source>
</reference>
<evidence type="ECO:0000259" key="2">
    <source>
        <dbReference type="PROSITE" id="PS50157"/>
    </source>
</evidence>
<keyword evidence="4" id="KW-1185">Reference proteome</keyword>
<keyword evidence="1" id="KW-0479">Metal-binding</keyword>
<dbReference type="GO" id="GO:0008270">
    <property type="term" value="F:zinc ion binding"/>
    <property type="evidence" value="ECO:0007669"/>
    <property type="project" value="UniProtKB-KW"/>
</dbReference>
<protein>
    <recommendedName>
        <fullName evidence="2">C2H2-type domain-containing protein</fullName>
    </recommendedName>
</protein>
<dbReference type="PROSITE" id="PS50157">
    <property type="entry name" value="ZINC_FINGER_C2H2_2"/>
    <property type="match status" value="1"/>
</dbReference>
<accession>A0A445CZG8</accession>
<organism evidence="3 4">
    <name type="scientific">Arachis hypogaea</name>
    <name type="common">Peanut</name>
    <dbReference type="NCBI Taxonomy" id="3818"/>
    <lineage>
        <taxon>Eukaryota</taxon>
        <taxon>Viridiplantae</taxon>
        <taxon>Streptophyta</taxon>
        <taxon>Embryophyta</taxon>
        <taxon>Tracheophyta</taxon>
        <taxon>Spermatophyta</taxon>
        <taxon>Magnoliopsida</taxon>
        <taxon>eudicotyledons</taxon>
        <taxon>Gunneridae</taxon>
        <taxon>Pentapetalae</taxon>
        <taxon>rosids</taxon>
        <taxon>fabids</taxon>
        <taxon>Fabales</taxon>
        <taxon>Fabaceae</taxon>
        <taxon>Papilionoideae</taxon>
        <taxon>50 kb inversion clade</taxon>
        <taxon>dalbergioids sensu lato</taxon>
        <taxon>Dalbergieae</taxon>
        <taxon>Pterocarpus clade</taxon>
        <taxon>Arachis</taxon>
    </lineage>
</organism>
<dbReference type="AlphaFoldDB" id="A0A445CZG8"/>
<proteinExistence type="predicted"/>
<evidence type="ECO:0000313" key="4">
    <source>
        <dbReference type="Proteomes" id="UP000289738"/>
    </source>
</evidence>
<dbReference type="Gene3D" id="3.30.160.60">
    <property type="entry name" value="Classic Zinc Finger"/>
    <property type="match status" value="1"/>
</dbReference>
<sequence>MAEEQALLFTCVNCSHGNFFERARLEQHSKQKHDNYEYFCEKCSNCFETKASLTQHIGECRHWDGHRPPPEQKVLWSWRKSIKDARSTNNNAKSPKKGIYEFNRVAVTRSTNNNAKSQSSFNKLHIYPKVFDTTTCISLVGNGALMQCSQHLDENLHLYRKSYRRCCSSTEELDHHY</sequence>
<evidence type="ECO:0000313" key="3">
    <source>
        <dbReference type="EMBL" id="RYR56310.1"/>
    </source>
</evidence>
<dbReference type="EMBL" id="SDMP01000005">
    <property type="protein sequence ID" value="RYR56310.1"/>
    <property type="molecule type" value="Genomic_DNA"/>
</dbReference>
<dbReference type="Proteomes" id="UP000289738">
    <property type="component" value="Chromosome A05"/>
</dbReference>
<comment type="caution">
    <text evidence="3">The sequence shown here is derived from an EMBL/GenBank/DDBJ whole genome shotgun (WGS) entry which is preliminary data.</text>
</comment>
<dbReference type="PROSITE" id="PS00028">
    <property type="entry name" value="ZINC_FINGER_C2H2_1"/>
    <property type="match status" value="1"/>
</dbReference>
<feature type="domain" description="C2H2-type" evidence="2">
    <location>
        <begin position="38"/>
        <end position="68"/>
    </location>
</feature>
<dbReference type="InterPro" id="IPR013087">
    <property type="entry name" value="Znf_C2H2_type"/>
</dbReference>
<keyword evidence="1" id="KW-0862">Zinc</keyword>
<keyword evidence="1" id="KW-0863">Zinc-finger</keyword>
<gene>
    <name evidence="3" type="ORF">Ahy_A05g022041</name>
</gene>